<dbReference type="NCBIfam" id="NF007776">
    <property type="entry name" value="PRK10465.1"/>
    <property type="match status" value="1"/>
</dbReference>
<evidence type="ECO:0000256" key="1">
    <source>
        <dbReference type="ARBA" id="ARBA00006532"/>
    </source>
</evidence>
<comment type="similarity">
    <text evidence="1">Belongs to the HupJ family.</text>
</comment>
<gene>
    <name evidence="2" type="primary">hybE</name>
    <name evidence="2" type="ORF">SAMEA1410922_00761</name>
</gene>
<dbReference type="RefSeq" id="WP_135709598.1">
    <property type="nucleotide sequence ID" value="NZ_CABFKI010000004.1"/>
</dbReference>
<dbReference type="NCBIfam" id="TIGR03993">
    <property type="entry name" value="hydrog_HybE"/>
    <property type="match status" value="1"/>
</dbReference>
<dbReference type="InterPro" id="IPR023994">
    <property type="entry name" value="NiFe-hyd_HybE"/>
</dbReference>
<sequence>MYRYPETESEKNALSVISGFIDNPSELFRSEMEKIAENMRDLPFYRHDIPCFTPNFVLFEGQWIGTVLTPWMMSIVVLPGPQQQWEERAIGDKLGLQLPYKTITFTVSGVESVPQYLSSSLLSPLDPNLTAEQAIQLTKDCLTMLLSLPVQQQAPDLNKRNILRAMLK</sequence>
<evidence type="ECO:0000313" key="3">
    <source>
        <dbReference type="Proteomes" id="UP000308167"/>
    </source>
</evidence>
<dbReference type="Proteomes" id="UP000308167">
    <property type="component" value="Unassembled WGS sequence"/>
</dbReference>
<dbReference type="GeneID" id="86155162"/>
<dbReference type="Pfam" id="PF11939">
    <property type="entry name" value="NiFe-hyd_HybE"/>
    <property type="match status" value="1"/>
</dbReference>
<name>A0ABY6TIJ4_9PAST</name>
<organism evidence="2 3">
    <name type="scientific">Actinobacillus porcinus</name>
    <dbReference type="NCBI Taxonomy" id="51048"/>
    <lineage>
        <taxon>Bacteria</taxon>
        <taxon>Pseudomonadati</taxon>
        <taxon>Pseudomonadota</taxon>
        <taxon>Gammaproteobacteria</taxon>
        <taxon>Pasteurellales</taxon>
        <taxon>Pasteurellaceae</taxon>
        <taxon>Actinobacillus</taxon>
    </lineage>
</organism>
<protein>
    <submittedName>
        <fullName evidence="2">Hydrogenase-2 operon protein HybE</fullName>
    </submittedName>
</protein>
<dbReference type="InterPro" id="IPR038530">
    <property type="entry name" value="NiFe-hyd_HybE_sf"/>
</dbReference>
<dbReference type="Gene3D" id="3.30.1460.40">
    <property type="entry name" value="[NiFe]-hydrogenase assembly chaperone, HybE"/>
    <property type="match status" value="1"/>
</dbReference>
<comment type="caution">
    <text evidence="2">The sequence shown here is derived from an EMBL/GenBank/DDBJ whole genome shotgun (WGS) entry which is preliminary data.</text>
</comment>
<dbReference type="EMBL" id="CABFKI010000004">
    <property type="protein sequence ID" value="VTU07211.1"/>
    <property type="molecule type" value="Genomic_DNA"/>
</dbReference>
<proteinExistence type="inferred from homology"/>
<keyword evidence="3" id="KW-1185">Reference proteome</keyword>
<accession>A0ABY6TIJ4</accession>
<evidence type="ECO:0000313" key="2">
    <source>
        <dbReference type="EMBL" id="VTU07211.1"/>
    </source>
</evidence>
<reference evidence="2 3" key="1">
    <citation type="submission" date="2019-05" db="EMBL/GenBank/DDBJ databases">
        <authorList>
            <consortium name="Pathogen Informatics"/>
        </authorList>
    </citation>
    <scope>NUCLEOTIDE SEQUENCE [LARGE SCALE GENOMIC DNA]</scope>
    <source>
        <strain evidence="2 3">NM319</strain>
    </source>
</reference>